<gene>
    <name evidence="2" type="ORF">D0Q02_03350</name>
</gene>
<accession>A0A372G3J5</accession>
<evidence type="ECO:0008006" key="4">
    <source>
        <dbReference type="Google" id="ProtNLM"/>
    </source>
</evidence>
<evidence type="ECO:0000313" key="2">
    <source>
        <dbReference type="EMBL" id="RFS47621.1"/>
    </source>
</evidence>
<proteinExistence type="predicted"/>
<keyword evidence="1" id="KW-1133">Transmembrane helix</keyword>
<evidence type="ECO:0000256" key="1">
    <source>
        <dbReference type="SAM" id="Phobius"/>
    </source>
</evidence>
<protein>
    <recommendedName>
        <fullName evidence="4">DUF4760 domain-containing protein</fullName>
    </recommendedName>
</protein>
<organism evidence="2 3">
    <name type="scientific">Micromonospora craniellae</name>
    <dbReference type="NCBI Taxonomy" id="2294034"/>
    <lineage>
        <taxon>Bacteria</taxon>
        <taxon>Bacillati</taxon>
        <taxon>Actinomycetota</taxon>
        <taxon>Actinomycetes</taxon>
        <taxon>Micromonosporales</taxon>
        <taxon>Micromonosporaceae</taxon>
        <taxon>Micromonospora</taxon>
    </lineage>
</organism>
<reference evidence="2 3" key="1">
    <citation type="submission" date="2018-08" db="EMBL/GenBank/DDBJ databases">
        <title>Verrucosispora craniellae sp. nov., isolated from a marine sponge in the South China Sea.</title>
        <authorList>
            <person name="Li L."/>
            <person name="Lin H.W."/>
        </authorList>
    </citation>
    <scope>NUCLEOTIDE SEQUENCE [LARGE SCALE GENOMIC DNA]</scope>
    <source>
        <strain evidence="2 3">LHW63014</strain>
    </source>
</reference>
<dbReference type="AlphaFoldDB" id="A0A372G3J5"/>
<dbReference type="RefSeq" id="WP_117226501.1">
    <property type="nucleotide sequence ID" value="NZ_CP061725.1"/>
</dbReference>
<sequence>MSSATPWILAITTPIVAGVFALGGVLVTRQTALQQERLRLDREKDSRWLADRRSIYVEFLSRVNDCINLLYRANDGTYEKAAFLAASYALHTSKMALNLIATEPVRGASKSLHSTVAERLYFVMSTDGLFDVDRELPADVARQLDGFFEAVRAELGVQERYEHGAVPRPRRWRQWLTGRIFTGADYSHSQKR</sequence>
<feature type="transmembrane region" description="Helical" evidence="1">
    <location>
        <begin position="6"/>
        <end position="27"/>
    </location>
</feature>
<keyword evidence="3" id="KW-1185">Reference proteome</keyword>
<dbReference type="EMBL" id="QVFU01000002">
    <property type="protein sequence ID" value="RFS47621.1"/>
    <property type="molecule type" value="Genomic_DNA"/>
</dbReference>
<name>A0A372G3J5_9ACTN</name>
<keyword evidence="1" id="KW-0812">Transmembrane</keyword>
<evidence type="ECO:0000313" key="3">
    <source>
        <dbReference type="Proteomes" id="UP000262621"/>
    </source>
</evidence>
<keyword evidence="1" id="KW-0472">Membrane</keyword>
<comment type="caution">
    <text evidence="2">The sequence shown here is derived from an EMBL/GenBank/DDBJ whole genome shotgun (WGS) entry which is preliminary data.</text>
</comment>
<dbReference type="Proteomes" id="UP000262621">
    <property type="component" value="Unassembled WGS sequence"/>
</dbReference>